<proteinExistence type="predicted"/>
<dbReference type="Gene3D" id="3.10.20.90">
    <property type="entry name" value="Phosphatidylinositol 3-kinase Catalytic Subunit, Chain A, domain 1"/>
    <property type="match status" value="1"/>
</dbReference>
<organism evidence="2">
    <name type="scientific">Blastobotrys adeninivorans</name>
    <name type="common">Yeast</name>
    <name type="synonym">Arxula adeninivorans</name>
    <dbReference type="NCBI Taxonomy" id="409370"/>
    <lineage>
        <taxon>Eukaryota</taxon>
        <taxon>Fungi</taxon>
        <taxon>Dikarya</taxon>
        <taxon>Ascomycota</taxon>
        <taxon>Saccharomycotina</taxon>
        <taxon>Dipodascomycetes</taxon>
        <taxon>Dipodascales</taxon>
        <taxon>Trichomonascaceae</taxon>
        <taxon>Blastobotrys</taxon>
    </lineage>
</organism>
<dbReference type="InterPro" id="IPR029071">
    <property type="entry name" value="Ubiquitin-like_domsf"/>
</dbReference>
<feature type="domain" description="Ubiquitin-like" evidence="1">
    <location>
        <begin position="62"/>
        <end position="128"/>
    </location>
</feature>
<reference evidence="2" key="1">
    <citation type="submission" date="2014-02" db="EMBL/GenBank/DDBJ databases">
        <authorList>
            <person name="Genoscope - CEA"/>
        </authorList>
    </citation>
    <scope>NUCLEOTIDE SEQUENCE</scope>
    <source>
        <strain evidence="2">LS3</strain>
    </source>
</reference>
<dbReference type="EMBL" id="HG937693">
    <property type="protein sequence ID" value="CDP35543.1"/>
    <property type="molecule type" value="Genomic_DNA"/>
</dbReference>
<dbReference type="PROSITE" id="PS50053">
    <property type="entry name" value="UBIQUITIN_2"/>
    <property type="match status" value="1"/>
</dbReference>
<dbReference type="AlphaFoldDB" id="A0A060T3K3"/>
<protein>
    <submittedName>
        <fullName evidence="2">ARAD1C37972p</fullName>
    </submittedName>
</protein>
<evidence type="ECO:0000259" key="1">
    <source>
        <dbReference type="PROSITE" id="PS50053"/>
    </source>
</evidence>
<dbReference type="InterPro" id="IPR000626">
    <property type="entry name" value="Ubiquitin-like_dom"/>
</dbReference>
<gene>
    <name evidence="2" type="ORF">GNLVRS02_ARAD1C37972g</name>
</gene>
<dbReference type="InterPro" id="IPR024737">
    <property type="entry name" value="Get5_N"/>
</dbReference>
<dbReference type="PhylomeDB" id="A0A060T3K3"/>
<dbReference type="Pfam" id="PF12754">
    <property type="entry name" value="Get5_N"/>
    <property type="match status" value="1"/>
</dbReference>
<accession>A0A060T3K3</accession>
<dbReference type="SUPFAM" id="SSF54236">
    <property type="entry name" value="Ubiquitin-like"/>
    <property type="match status" value="1"/>
</dbReference>
<reference evidence="2" key="2">
    <citation type="submission" date="2014-06" db="EMBL/GenBank/DDBJ databases">
        <title>The complete genome of Blastobotrys (Arxula) adeninivorans LS3 - a yeast of biotechnological interest.</title>
        <authorList>
            <person name="Kunze G."/>
            <person name="Gaillardin C."/>
            <person name="Czernicka M."/>
            <person name="Durrens P."/>
            <person name="Martin T."/>
            <person name="Boer E."/>
            <person name="Gabaldon T."/>
            <person name="Cruz J."/>
            <person name="Talla E."/>
            <person name="Marck C."/>
            <person name="Goffeau A."/>
            <person name="Barbe V."/>
            <person name="Baret P."/>
            <person name="Baronian K."/>
            <person name="Beier S."/>
            <person name="Bleykasten C."/>
            <person name="Bode R."/>
            <person name="Casaregola S."/>
            <person name="Despons L."/>
            <person name="Fairhead C."/>
            <person name="Giersberg M."/>
            <person name="Gierski P."/>
            <person name="Hahnel U."/>
            <person name="Hartmann A."/>
            <person name="Jankowska D."/>
            <person name="Jubin C."/>
            <person name="Jung P."/>
            <person name="Lafontaine I."/>
            <person name="Leh-Louis V."/>
            <person name="Lemaire M."/>
            <person name="Marcet-Houben M."/>
            <person name="Mascher M."/>
            <person name="Morel G."/>
            <person name="Richard G.-F."/>
            <person name="Riechen J."/>
            <person name="Sacerdot C."/>
            <person name="Sarkar A."/>
            <person name="Savel G."/>
            <person name="Schacherer J."/>
            <person name="Sherman D."/>
            <person name="Straub M.-L."/>
            <person name="Stein N."/>
            <person name="Thierry A."/>
            <person name="Trautwein-Schult A."/>
            <person name="Westhof E."/>
            <person name="Worch S."/>
            <person name="Dujon B."/>
            <person name="Souciet J.-L."/>
            <person name="Wincker P."/>
            <person name="Scholz U."/>
            <person name="Neuveglise N."/>
        </authorList>
    </citation>
    <scope>NUCLEOTIDE SEQUENCE</scope>
    <source>
        <strain evidence="2">LS3</strain>
    </source>
</reference>
<evidence type="ECO:0000313" key="2">
    <source>
        <dbReference type="EMBL" id="CDP35543.1"/>
    </source>
</evidence>
<sequence>MTSVDETTFAKAFISLLKTTGGKVLQDDYVVMDLPNKPLVALPEMPQPKRKIARTAGDSSTITVNLKSIKPPKFNLSKVVSASDTVYALKKELLSDSSTGLTDAHSVDDIRLLIKGKVITNSKVLNDLVTDGSINFTVMVAAPKPKEDAEPEPELPSATVSEKSWAEIGEILTRDLGPVEGQNALQKFKASLSQ</sequence>
<name>A0A060T3K3_BLAAD</name>